<organism evidence="7 8">
    <name type="scientific">Malassezia equina</name>
    <dbReference type="NCBI Taxonomy" id="1381935"/>
    <lineage>
        <taxon>Eukaryota</taxon>
        <taxon>Fungi</taxon>
        <taxon>Dikarya</taxon>
        <taxon>Basidiomycota</taxon>
        <taxon>Ustilaginomycotina</taxon>
        <taxon>Malasseziomycetes</taxon>
        <taxon>Malasseziales</taxon>
        <taxon>Malasseziaceae</taxon>
        <taxon>Malassezia</taxon>
    </lineage>
</organism>
<dbReference type="InterPro" id="IPR007148">
    <property type="entry name" value="SSU_processome_Utp12"/>
</dbReference>
<feature type="compositionally biased region" description="Basic residues" evidence="5">
    <location>
        <begin position="1"/>
        <end position="11"/>
    </location>
</feature>
<dbReference type="PANTHER" id="PTHR44267:SF1">
    <property type="entry name" value="WD REPEAT-CONTAINING PROTEIN 43"/>
    <property type="match status" value="1"/>
</dbReference>
<dbReference type="SUPFAM" id="SSF69322">
    <property type="entry name" value="Tricorn protease domain 2"/>
    <property type="match status" value="1"/>
</dbReference>
<protein>
    <submittedName>
        <fullName evidence="7">Small subunit (SSU) processome component</fullName>
    </submittedName>
</protein>
<keyword evidence="4" id="KW-0853">WD repeat</keyword>
<feature type="region of interest" description="Disordered" evidence="5">
    <location>
        <begin position="1"/>
        <end position="22"/>
    </location>
</feature>
<dbReference type="InterPro" id="IPR001680">
    <property type="entry name" value="WD40_rpt"/>
</dbReference>
<evidence type="ECO:0000256" key="2">
    <source>
        <dbReference type="ARBA" id="ARBA00023242"/>
    </source>
</evidence>
<feature type="compositionally biased region" description="Acidic residues" evidence="5">
    <location>
        <begin position="702"/>
        <end position="781"/>
    </location>
</feature>
<evidence type="ECO:0000256" key="5">
    <source>
        <dbReference type="SAM" id="MobiDB-lite"/>
    </source>
</evidence>
<evidence type="ECO:0000256" key="1">
    <source>
        <dbReference type="ARBA" id="ARBA00004123"/>
    </source>
</evidence>
<evidence type="ECO:0000259" key="6">
    <source>
        <dbReference type="Pfam" id="PF04003"/>
    </source>
</evidence>
<dbReference type="InterPro" id="IPR015943">
    <property type="entry name" value="WD40/YVTN_repeat-like_dom_sf"/>
</dbReference>
<keyword evidence="2" id="KW-0539">Nucleus</keyword>
<gene>
    <name evidence="7" type="primary">UTP5</name>
    <name evidence="7" type="ORF">MEQU1_002723</name>
</gene>
<dbReference type="AlphaFoldDB" id="A0AAF0EG95"/>
<dbReference type="Proteomes" id="UP001214415">
    <property type="component" value="Chromosome 5"/>
</dbReference>
<feature type="compositionally biased region" description="Polar residues" evidence="5">
    <location>
        <begin position="655"/>
        <end position="671"/>
    </location>
</feature>
<feature type="repeat" description="WD" evidence="4">
    <location>
        <begin position="238"/>
        <end position="269"/>
    </location>
</feature>
<proteinExistence type="inferred from homology"/>
<evidence type="ECO:0000256" key="3">
    <source>
        <dbReference type="ARBA" id="ARBA00038335"/>
    </source>
</evidence>
<reference evidence="7" key="1">
    <citation type="submission" date="2023-03" db="EMBL/GenBank/DDBJ databases">
        <title>Mating type loci evolution in Malassezia.</title>
        <authorList>
            <person name="Coelho M.A."/>
        </authorList>
    </citation>
    <scope>NUCLEOTIDE SEQUENCE</scope>
    <source>
        <strain evidence="7">CBS 12830</strain>
    </source>
</reference>
<feature type="region of interest" description="Disordered" evidence="5">
    <location>
        <begin position="649"/>
        <end position="781"/>
    </location>
</feature>
<feature type="compositionally biased region" description="Acidic residues" evidence="5">
    <location>
        <begin position="681"/>
        <end position="692"/>
    </location>
</feature>
<sequence>MAKNKTPKPPKSRPVSTSSLSQPLGSNFSAQITAFARDASLFAQLSQAVDRARLRVYAPGTAGVVADYLLPEGMGCRSMTWVHLGAKGSTEGLSSKKRKALAKAEAQGASSSASAHVALGLSDGTVLIFSPHTASIVHILVASTPDSASAAVVSLSCDEQYVWGATAHGWVHGWDITHIAQASAQERVPPAAHFLPDSKTPITLLHGGRHGRMLAAHHAIFEYDVSHGTPRSRPTAQFSGHATPVTHLTWIGTHAFVSAAAEDRHLYYWLCDTTQSHGQASAMITLDAPARRVLAWEDKQATWHLLTISERGTAQVYALPRDVSAAQGLAALTPISQVRLANDSTELCDAVRTRSGDRLVLARTVKGVKMVLDEAALYDGEQLCSPIVVHTSAARKQEAASSDTQRYKDQVSAAGTRTELPGHTAAAAALLGTEGGRLPTIAPGEADPHDELLKSGEAMDEPTLAQRLKALKVQRGEALTGDAQAALEADASEETTPIVPVGGASLASSLTQALHSGDHALLTSCLVHSDAALIRTTVRRISGPLAVRLLEACVDRLNRGGVKSKGALGSARARGIVEWIHQTLTCHTAYLMSLPNLVARLSQLHHSLAARLASYERLLALKGRMELVMSQIDLHMTYSADDTPIHVQGQKLGKKSTQAELAKKQATSQQRQEGEVWVEPHDDDEEDEDVEEIGLSAGADVPMEDDDVDGMDEDDLDADEVDIDDLDEDEDEDLEEDEAPLDDDDSDALSDEDDFDDVDDVDDDFDDDDEDDDDEDDDDDE</sequence>
<keyword evidence="8" id="KW-1185">Reference proteome</keyword>
<accession>A0AAF0EG95</accession>
<dbReference type="GO" id="GO:0000462">
    <property type="term" value="P:maturation of SSU-rRNA from tricistronic rRNA transcript (SSU-rRNA, 5.8S rRNA, LSU-rRNA)"/>
    <property type="evidence" value="ECO:0007669"/>
    <property type="project" value="TreeGrafter"/>
</dbReference>
<dbReference type="EMBL" id="CP119904">
    <property type="protein sequence ID" value="WFD24026.1"/>
    <property type="molecule type" value="Genomic_DNA"/>
</dbReference>
<dbReference type="GO" id="GO:0032040">
    <property type="term" value="C:small-subunit processome"/>
    <property type="evidence" value="ECO:0007669"/>
    <property type="project" value="UniProtKB-ARBA"/>
</dbReference>
<dbReference type="Gene3D" id="2.130.10.10">
    <property type="entry name" value="YVTN repeat-like/Quinoprotein amine dehydrogenase"/>
    <property type="match status" value="1"/>
</dbReference>
<evidence type="ECO:0000256" key="4">
    <source>
        <dbReference type="PROSITE-ProRule" id="PRU00221"/>
    </source>
</evidence>
<dbReference type="PANTHER" id="PTHR44267">
    <property type="entry name" value="WD REPEAT-CONTAINING PROTEIN 43"/>
    <property type="match status" value="1"/>
</dbReference>
<feature type="domain" description="Small-subunit processome Utp12" evidence="6">
    <location>
        <begin position="518"/>
        <end position="629"/>
    </location>
</feature>
<dbReference type="PROSITE" id="PS50082">
    <property type="entry name" value="WD_REPEATS_2"/>
    <property type="match status" value="1"/>
</dbReference>
<evidence type="ECO:0000313" key="7">
    <source>
        <dbReference type="EMBL" id="WFD24026.1"/>
    </source>
</evidence>
<comment type="similarity">
    <text evidence="3">Belongs to the UTP5 family.</text>
</comment>
<dbReference type="Pfam" id="PF04003">
    <property type="entry name" value="Utp12"/>
    <property type="match status" value="1"/>
</dbReference>
<evidence type="ECO:0000313" key="8">
    <source>
        <dbReference type="Proteomes" id="UP001214415"/>
    </source>
</evidence>
<dbReference type="InterPro" id="IPR052414">
    <property type="entry name" value="U3_snoRNA-assoc_WDR"/>
</dbReference>
<name>A0AAF0EG95_9BASI</name>
<comment type="subcellular location">
    <subcellularLocation>
        <location evidence="1">Nucleus</location>
    </subcellularLocation>
</comment>